<organism evidence="2">
    <name type="scientific">bioreactor metagenome</name>
    <dbReference type="NCBI Taxonomy" id="1076179"/>
    <lineage>
        <taxon>unclassified sequences</taxon>
        <taxon>metagenomes</taxon>
        <taxon>ecological metagenomes</taxon>
    </lineage>
</organism>
<feature type="transmembrane region" description="Helical" evidence="1">
    <location>
        <begin position="79"/>
        <end position="96"/>
    </location>
</feature>
<sequence length="151" mass="17199">MSKGHPETCALEGWKIFHKRFQLFVINDVRLFWAYVGIVERLMDLVRFGLYPFPVFPVFPFLGNFAYVDLGVEVGSKGFAVVARITVYNIQVMYLIEMMLRGIRRENAGYARIKSATQDGCQPCLTELVPIGPLPFIFEFGYILGFVVSCV</sequence>
<keyword evidence="1" id="KW-0472">Membrane</keyword>
<gene>
    <name evidence="2" type="ORF">SDC9_92452</name>
</gene>
<keyword evidence="1" id="KW-0812">Transmembrane</keyword>
<dbReference type="EMBL" id="VSSQ01011007">
    <property type="protein sequence ID" value="MPM45760.1"/>
    <property type="molecule type" value="Genomic_DNA"/>
</dbReference>
<name>A0A644ZXR2_9ZZZZ</name>
<evidence type="ECO:0000313" key="2">
    <source>
        <dbReference type="EMBL" id="MPM45760.1"/>
    </source>
</evidence>
<keyword evidence="1" id="KW-1133">Transmembrane helix</keyword>
<feature type="transmembrane region" description="Helical" evidence="1">
    <location>
        <begin position="48"/>
        <end position="67"/>
    </location>
</feature>
<dbReference type="AlphaFoldDB" id="A0A644ZXR2"/>
<reference evidence="2" key="1">
    <citation type="submission" date="2019-08" db="EMBL/GenBank/DDBJ databases">
        <authorList>
            <person name="Kucharzyk K."/>
            <person name="Murdoch R.W."/>
            <person name="Higgins S."/>
            <person name="Loffler F."/>
        </authorList>
    </citation>
    <scope>NUCLEOTIDE SEQUENCE</scope>
</reference>
<proteinExistence type="predicted"/>
<comment type="caution">
    <text evidence="2">The sequence shown here is derived from an EMBL/GenBank/DDBJ whole genome shotgun (WGS) entry which is preliminary data.</text>
</comment>
<protein>
    <submittedName>
        <fullName evidence="2">Uncharacterized protein</fullName>
    </submittedName>
</protein>
<accession>A0A644ZXR2</accession>
<evidence type="ECO:0000256" key="1">
    <source>
        <dbReference type="SAM" id="Phobius"/>
    </source>
</evidence>